<name>A0A2G9Y9G2_9BACT</name>
<dbReference type="GO" id="GO:0005524">
    <property type="term" value="F:ATP binding"/>
    <property type="evidence" value="ECO:0007669"/>
    <property type="project" value="InterPro"/>
</dbReference>
<dbReference type="InterPro" id="IPR043703">
    <property type="entry name" value="Lipid_II_synth_MurT"/>
</dbReference>
<gene>
    <name evidence="3" type="ORF">COX47_00190</name>
</gene>
<dbReference type="AlphaFoldDB" id="A0A2G9Y9G2"/>
<dbReference type="PANTHER" id="PTHR23135">
    <property type="entry name" value="MUR LIGASE FAMILY MEMBER"/>
    <property type="match status" value="1"/>
</dbReference>
<dbReference type="InterPro" id="IPR036565">
    <property type="entry name" value="Mur-like_cat_sf"/>
</dbReference>
<dbReference type="SUPFAM" id="SSF53623">
    <property type="entry name" value="MurD-like peptide ligases, catalytic domain"/>
    <property type="match status" value="1"/>
</dbReference>
<proteinExistence type="inferred from homology"/>
<organism evidence="3 4">
    <name type="scientific">Candidatus Roizmanbacteria bacterium CG23_combo_of_CG06-09_8_20_14_all_35_49</name>
    <dbReference type="NCBI Taxonomy" id="1974863"/>
    <lineage>
        <taxon>Bacteria</taxon>
        <taxon>Candidatus Roizmaniibacteriota</taxon>
    </lineage>
</organism>
<dbReference type="EMBL" id="PCRE01000002">
    <property type="protein sequence ID" value="PIP15363.1"/>
    <property type="molecule type" value="Genomic_DNA"/>
</dbReference>
<dbReference type="GO" id="GO:0009252">
    <property type="term" value="P:peptidoglycan biosynthetic process"/>
    <property type="evidence" value="ECO:0007669"/>
    <property type="project" value="InterPro"/>
</dbReference>
<accession>A0A2G9Y9G2</accession>
<comment type="caution">
    <text evidence="3">The sequence shown here is derived from an EMBL/GenBank/DDBJ whole genome shotgun (WGS) entry which is preliminary data.</text>
</comment>
<reference evidence="3 4" key="1">
    <citation type="submission" date="2017-09" db="EMBL/GenBank/DDBJ databases">
        <title>Depth-based differentiation of microbial function through sediment-hosted aquifers and enrichment of novel symbionts in the deep terrestrial subsurface.</title>
        <authorList>
            <person name="Probst A.J."/>
            <person name="Ladd B."/>
            <person name="Jarett J.K."/>
            <person name="Geller-Mcgrath D.E."/>
            <person name="Sieber C.M."/>
            <person name="Emerson J.B."/>
            <person name="Anantharaman K."/>
            <person name="Thomas B.C."/>
            <person name="Malmstrom R."/>
            <person name="Stieglmeier M."/>
            <person name="Klingl A."/>
            <person name="Woyke T."/>
            <person name="Ryan C.M."/>
            <person name="Banfield J.F."/>
        </authorList>
    </citation>
    <scope>NUCLEOTIDE SEQUENCE [LARGE SCALE GENOMIC DNA]</scope>
    <source>
        <strain evidence="3">CG23_combo_of_CG06-09_8_20_14_all_35_49</strain>
    </source>
</reference>
<evidence type="ECO:0000313" key="3">
    <source>
        <dbReference type="EMBL" id="PIP15363.1"/>
    </source>
</evidence>
<evidence type="ECO:0000313" key="4">
    <source>
        <dbReference type="Proteomes" id="UP000231025"/>
    </source>
</evidence>
<dbReference type="PANTHER" id="PTHR23135:SF7">
    <property type="entry name" value="LIPID II ISOGLUTAMINYL SYNTHASE (GLUTAMINE-HYDROLYZING) SUBUNIT MURT"/>
    <property type="match status" value="1"/>
</dbReference>
<dbReference type="Pfam" id="PF08353">
    <property type="entry name" value="MurT_C"/>
    <property type="match status" value="1"/>
</dbReference>
<dbReference type="Gene3D" id="3.40.1190.10">
    <property type="entry name" value="Mur-like, catalytic domain"/>
    <property type="match status" value="1"/>
</dbReference>
<protein>
    <submittedName>
        <fullName evidence="3">UDP-N-acetylmuramyl peptide synthase</fullName>
    </submittedName>
</protein>
<dbReference type="InterPro" id="IPR013221">
    <property type="entry name" value="Mur_ligase_cen"/>
</dbReference>
<dbReference type="HAMAP" id="MF_02214">
    <property type="entry name" value="Lipid_II_synth_MurT"/>
    <property type="match status" value="1"/>
</dbReference>
<dbReference type="InterPro" id="IPR013564">
    <property type="entry name" value="MurT_C"/>
</dbReference>
<evidence type="ECO:0000259" key="2">
    <source>
        <dbReference type="Pfam" id="PF08353"/>
    </source>
</evidence>
<feature type="domain" description="Mur ligase central" evidence="1">
    <location>
        <begin position="35"/>
        <end position="249"/>
    </location>
</feature>
<feature type="non-terminal residue" evidence="3">
    <location>
        <position position="1"/>
    </location>
</feature>
<dbReference type="GO" id="GO:0016881">
    <property type="term" value="F:acid-amino acid ligase activity"/>
    <property type="evidence" value="ECO:0007669"/>
    <property type="project" value="InterPro"/>
</dbReference>
<dbReference type="Pfam" id="PF08245">
    <property type="entry name" value="Mur_ligase_M"/>
    <property type="match status" value="1"/>
</dbReference>
<sequence length="417" mass="47944">FKRAGSTWPGEIALSLDKNFLKKTFIKNKLTTILIAGTNGKTTTASLIKFLLEKKNIRVFHNQEGANLLNGAVSSVIKYIKLNAKLDYQVAIFEVDENTLPLLVKELNPSSIILNNLFRDQLDRYGEVNTIALKWQESLKNLKNCQFFINADDPLLFYISKSFSAKVYYFGLDRELMLKKEVSHDVDSIYCPNCGEKLAYHKIAYSHLGDYSCPKCQFSSPKEIFSLKNPNTQLQGKYNLYNLNAASLLVSKIFSFPPAFIQNQLVDFRPVFGRQESFVYQGKKITIFLGKNPAGFNQAIEVVSQISQAKNLLLVLNDRIPDGRDVSWIWDVDLERLILYGKKIYVSGDRVYDMGLRLKYCLKNYQERKFFNFESLREAIETVVEQTRTDEEIFILATYSGMLEVRKILFKSSIPFF</sequence>
<dbReference type="Proteomes" id="UP000231025">
    <property type="component" value="Unassembled WGS sequence"/>
</dbReference>
<feature type="domain" description="Lipid II isoglutaminyl synthase (glutamine-hydrolyzing) subunit MurT C-terminal" evidence="2">
    <location>
        <begin position="289"/>
        <end position="402"/>
    </location>
</feature>
<evidence type="ECO:0000259" key="1">
    <source>
        <dbReference type="Pfam" id="PF08245"/>
    </source>
</evidence>